<evidence type="ECO:0000313" key="3">
    <source>
        <dbReference type="Proteomes" id="UP000273326"/>
    </source>
</evidence>
<reference evidence="3" key="1">
    <citation type="submission" date="2018-12" db="EMBL/GenBank/DDBJ databases">
        <title>Complete genome sequencing of Jeotgalibaca sp. H21T32.</title>
        <authorList>
            <person name="Bae J.-W."/>
            <person name="Lee S.-Y."/>
        </authorList>
    </citation>
    <scope>NUCLEOTIDE SEQUENCE [LARGE SCALE GENOMIC DNA]</scope>
    <source>
        <strain evidence="3">H21T32</strain>
    </source>
</reference>
<keyword evidence="1" id="KW-1133">Transmembrane helix</keyword>
<dbReference type="EMBL" id="CP034465">
    <property type="protein sequence ID" value="AZP04339.1"/>
    <property type="molecule type" value="Genomic_DNA"/>
</dbReference>
<accession>A0A3S9HAD9</accession>
<evidence type="ECO:0000256" key="1">
    <source>
        <dbReference type="SAM" id="Phobius"/>
    </source>
</evidence>
<sequence>MHLAKWEWKKLIRDWKTRVLLFGFLIFFSSFSLLYQQQNLSFPEEEMEDQYHIIHQLFNSIPDSVFSGVDGKEVYDTLAKQQMLYGMQLYILSQRDGNEIKGLEHVFDSYLENGTNIARNNAYLLELTDFEYYDYLMSYMPDEDSIRQDVAFFNYMEEKGLDIEWNSFSASNIFLEEVNMMIGFVLFLFIALLGCDRFTRDQTKNWSITHGLPVPWKKQWRTRTLQLWTVMWVTSLLGLLASYLFSLSLETPGSLWYPVIIYSKNGYVPVAIWQYALVAIGSAMLLSYLLLLLTVGLSWIFRTIYLTIIIVLGLFFVPSLWQLTQPFSSWQPSLYFHVESILMGDTAASTGLSATYMWKGILLMLLSIVILEGLFTRIFDRIQTQTLGLRRRMSA</sequence>
<evidence type="ECO:0008006" key="4">
    <source>
        <dbReference type="Google" id="ProtNLM"/>
    </source>
</evidence>
<keyword evidence="1" id="KW-0472">Membrane</keyword>
<proteinExistence type="predicted"/>
<gene>
    <name evidence="2" type="ORF">EJN90_06605</name>
</gene>
<feature type="transmembrane region" description="Helical" evidence="1">
    <location>
        <begin position="178"/>
        <end position="195"/>
    </location>
</feature>
<dbReference type="OrthoDB" id="2416555at2"/>
<feature type="transmembrane region" description="Helical" evidence="1">
    <location>
        <begin position="227"/>
        <end position="246"/>
    </location>
</feature>
<feature type="transmembrane region" description="Helical" evidence="1">
    <location>
        <begin position="20"/>
        <end position="37"/>
    </location>
</feature>
<name>A0A3S9HAD9_9LACT</name>
<evidence type="ECO:0000313" key="2">
    <source>
        <dbReference type="EMBL" id="AZP04339.1"/>
    </source>
</evidence>
<organism evidence="2 3">
    <name type="scientific">Jeotgalibaca ciconiae</name>
    <dbReference type="NCBI Taxonomy" id="2496265"/>
    <lineage>
        <taxon>Bacteria</taxon>
        <taxon>Bacillati</taxon>
        <taxon>Bacillota</taxon>
        <taxon>Bacilli</taxon>
        <taxon>Lactobacillales</taxon>
        <taxon>Carnobacteriaceae</taxon>
        <taxon>Jeotgalibaca</taxon>
    </lineage>
</organism>
<dbReference type="AlphaFoldDB" id="A0A3S9HAD9"/>
<feature type="transmembrane region" description="Helical" evidence="1">
    <location>
        <begin position="266"/>
        <end position="291"/>
    </location>
</feature>
<dbReference type="RefSeq" id="WP_126109655.1">
    <property type="nucleotide sequence ID" value="NZ_CP034465.1"/>
</dbReference>
<feature type="transmembrane region" description="Helical" evidence="1">
    <location>
        <begin position="303"/>
        <end position="321"/>
    </location>
</feature>
<dbReference type="KEGG" id="jeh:EJN90_06605"/>
<feature type="transmembrane region" description="Helical" evidence="1">
    <location>
        <begin position="356"/>
        <end position="375"/>
    </location>
</feature>
<keyword evidence="1" id="KW-0812">Transmembrane</keyword>
<keyword evidence="3" id="KW-1185">Reference proteome</keyword>
<dbReference type="Proteomes" id="UP000273326">
    <property type="component" value="Chromosome"/>
</dbReference>
<protein>
    <recommendedName>
        <fullName evidence="4">ABC transporter permease</fullName>
    </recommendedName>
</protein>